<proteinExistence type="predicted"/>
<dbReference type="AlphaFoldDB" id="A0A843X029"/>
<dbReference type="EMBL" id="NMUH01005921">
    <property type="protein sequence ID" value="MQM14006.1"/>
    <property type="molecule type" value="Genomic_DNA"/>
</dbReference>
<dbReference type="InterPro" id="IPR007527">
    <property type="entry name" value="Znf_SWIM"/>
</dbReference>
<dbReference type="InterPro" id="IPR021109">
    <property type="entry name" value="Peptidase_aspartic_dom_sf"/>
</dbReference>
<evidence type="ECO:0000313" key="4">
    <source>
        <dbReference type="EMBL" id="MQM14006.1"/>
    </source>
</evidence>
<name>A0A843X029_COLES</name>
<sequence length="205" mass="24039">MVGVVLRLGMTSKGVRRGVSSRPQHPKVPRYSLHHHLWITTCSCKAWSRQCRLGLRRRRHYMLNCRHKLRLQLQFPRSMVMVVRPSRRACRQESEMDQYLEEQRASQKRSAPPFQRQDMKKAEVYQSPQHPVAGLFGCFYLLKMKDYDAILGLDWLEEHYALVDCRGKKITFRIPGEDEFSHSLPKNLAGRQEDDDNLVAAKFLS</sequence>
<dbReference type="GO" id="GO:0008270">
    <property type="term" value="F:zinc ion binding"/>
    <property type="evidence" value="ECO:0007669"/>
    <property type="project" value="UniProtKB-KW"/>
</dbReference>
<organism evidence="4 5">
    <name type="scientific">Colocasia esculenta</name>
    <name type="common">Wild taro</name>
    <name type="synonym">Arum esculentum</name>
    <dbReference type="NCBI Taxonomy" id="4460"/>
    <lineage>
        <taxon>Eukaryota</taxon>
        <taxon>Viridiplantae</taxon>
        <taxon>Streptophyta</taxon>
        <taxon>Embryophyta</taxon>
        <taxon>Tracheophyta</taxon>
        <taxon>Spermatophyta</taxon>
        <taxon>Magnoliopsida</taxon>
        <taxon>Liliopsida</taxon>
        <taxon>Araceae</taxon>
        <taxon>Aroideae</taxon>
        <taxon>Colocasieae</taxon>
        <taxon>Colocasia</taxon>
    </lineage>
</organism>
<feature type="region of interest" description="Disordered" evidence="2">
    <location>
        <begin position="94"/>
        <end position="120"/>
    </location>
</feature>
<accession>A0A843X029</accession>
<keyword evidence="1" id="KW-0479">Metal-binding</keyword>
<evidence type="ECO:0000256" key="2">
    <source>
        <dbReference type="SAM" id="MobiDB-lite"/>
    </source>
</evidence>
<dbReference type="OrthoDB" id="786680at2759"/>
<gene>
    <name evidence="4" type="ORF">Taro_046934</name>
</gene>
<keyword evidence="1" id="KW-0862">Zinc</keyword>
<feature type="domain" description="SWIM-type" evidence="3">
    <location>
        <begin position="31"/>
        <end position="76"/>
    </location>
</feature>
<dbReference type="Gene3D" id="2.40.70.10">
    <property type="entry name" value="Acid Proteases"/>
    <property type="match status" value="1"/>
</dbReference>
<dbReference type="Proteomes" id="UP000652761">
    <property type="component" value="Unassembled WGS sequence"/>
</dbReference>
<comment type="caution">
    <text evidence="4">The sequence shown here is derived from an EMBL/GenBank/DDBJ whole genome shotgun (WGS) entry which is preliminary data.</text>
</comment>
<protein>
    <recommendedName>
        <fullName evidence="3">SWIM-type domain-containing protein</fullName>
    </recommendedName>
</protein>
<keyword evidence="5" id="KW-1185">Reference proteome</keyword>
<dbReference type="PROSITE" id="PS50966">
    <property type="entry name" value="ZF_SWIM"/>
    <property type="match status" value="1"/>
</dbReference>
<evidence type="ECO:0000259" key="3">
    <source>
        <dbReference type="PROSITE" id="PS50966"/>
    </source>
</evidence>
<keyword evidence="1" id="KW-0863">Zinc-finger</keyword>
<evidence type="ECO:0000256" key="1">
    <source>
        <dbReference type="PROSITE-ProRule" id="PRU00325"/>
    </source>
</evidence>
<evidence type="ECO:0000313" key="5">
    <source>
        <dbReference type="Proteomes" id="UP000652761"/>
    </source>
</evidence>
<dbReference type="Pfam" id="PF08284">
    <property type="entry name" value="RVP_2"/>
    <property type="match status" value="1"/>
</dbReference>
<reference evidence="4" key="1">
    <citation type="submission" date="2017-07" db="EMBL/GenBank/DDBJ databases">
        <title>Taro Niue Genome Assembly and Annotation.</title>
        <authorList>
            <person name="Atibalentja N."/>
            <person name="Keating K."/>
            <person name="Fields C.J."/>
        </authorList>
    </citation>
    <scope>NUCLEOTIDE SEQUENCE</scope>
    <source>
        <strain evidence="4">Niue_2</strain>
        <tissue evidence="4">Leaf</tissue>
    </source>
</reference>